<dbReference type="EnsemblMetazoa" id="GPAI018599-RA">
    <property type="protein sequence ID" value="GPAI018599-PA"/>
    <property type="gene ID" value="GPAI018599"/>
</dbReference>
<dbReference type="GO" id="GO:0005739">
    <property type="term" value="C:mitochondrion"/>
    <property type="evidence" value="ECO:0007669"/>
    <property type="project" value="TreeGrafter"/>
</dbReference>
<dbReference type="Pfam" id="PF03949">
    <property type="entry name" value="Malic_M"/>
    <property type="match status" value="1"/>
</dbReference>
<dbReference type="FunFam" id="3.40.50.10380:FF:000004">
    <property type="entry name" value="Malic enzyme"/>
    <property type="match status" value="1"/>
</dbReference>
<dbReference type="InterPro" id="IPR036291">
    <property type="entry name" value="NAD(P)-bd_dom_sf"/>
</dbReference>
<proteinExistence type="inferred from homology"/>
<dbReference type="SMART" id="SM01274">
    <property type="entry name" value="malic"/>
    <property type="match status" value="1"/>
</dbReference>
<dbReference type="GO" id="GO:0004473">
    <property type="term" value="F:malate dehydrogenase (decarboxylating) (NADP+) activity"/>
    <property type="evidence" value="ECO:0007669"/>
    <property type="project" value="TreeGrafter"/>
</dbReference>
<accession>A0A1A9ZLR0</accession>
<dbReference type="Gene3D" id="3.40.50.10380">
    <property type="entry name" value="Malic enzyme, N-terminal domain"/>
    <property type="match status" value="1"/>
</dbReference>
<dbReference type="InterPro" id="IPR012302">
    <property type="entry name" value="Malic_NAD-bd"/>
</dbReference>
<dbReference type="InterPro" id="IPR037062">
    <property type="entry name" value="Malic_N_dom_sf"/>
</dbReference>
<dbReference type="SUPFAM" id="SSF53223">
    <property type="entry name" value="Aminoacid dehydrogenase-like, N-terminal domain"/>
    <property type="match status" value="1"/>
</dbReference>
<comment type="similarity">
    <text evidence="3 6">Belongs to the malic enzymes family.</text>
</comment>
<protein>
    <recommendedName>
        <fullName evidence="6">Malic enzyme</fullName>
    </recommendedName>
</protein>
<dbReference type="Gene3D" id="3.40.50.720">
    <property type="entry name" value="NAD(P)-binding Rossmann-like Domain"/>
    <property type="match status" value="1"/>
</dbReference>
<dbReference type="GO" id="GO:0051287">
    <property type="term" value="F:NAD binding"/>
    <property type="evidence" value="ECO:0007669"/>
    <property type="project" value="InterPro"/>
</dbReference>
<reference evidence="10" key="2">
    <citation type="submission" date="2020-05" db="UniProtKB">
        <authorList>
            <consortium name="EnsemblMetazoa"/>
        </authorList>
    </citation>
    <scope>IDENTIFICATION</scope>
    <source>
        <strain evidence="10">IAEA</strain>
    </source>
</reference>
<feature type="domain" description="Malic enzyme NAD-binding" evidence="8">
    <location>
        <begin position="531"/>
        <end position="785"/>
    </location>
</feature>
<name>A0A1A9ZLR0_GLOPL</name>
<evidence type="ECO:0000256" key="6">
    <source>
        <dbReference type="RuleBase" id="RU003426"/>
    </source>
</evidence>
<evidence type="ECO:0000256" key="5">
    <source>
        <dbReference type="ARBA" id="ARBA00023002"/>
    </source>
</evidence>
<dbReference type="AlphaFoldDB" id="A0A1A9ZLR0"/>
<keyword evidence="11" id="KW-1185">Reference proteome</keyword>
<dbReference type="CDD" id="cd05312">
    <property type="entry name" value="NAD_bind_1_malic_enz"/>
    <property type="match status" value="1"/>
</dbReference>
<dbReference type="InterPro" id="IPR001891">
    <property type="entry name" value="Malic_OxRdtase"/>
</dbReference>
<dbReference type="InterPro" id="IPR046346">
    <property type="entry name" value="Aminoacid_DH-like_N_sf"/>
</dbReference>
<dbReference type="PROSITE" id="PS00331">
    <property type="entry name" value="MALIC_ENZYMES"/>
    <property type="match status" value="1"/>
</dbReference>
<evidence type="ECO:0000256" key="4">
    <source>
        <dbReference type="ARBA" id="ARBA00022723"/>
    </source>
</evidence>
<reference evidence="11" key="1">
    <citation type="submission" date="2014-03" db="EMBL/GenBank/DDBJ databases">
        <authorList>
            <person name="Aksoy S."/>
            <person name="Warren W."/>
            <person name="Wilson R.K."/>
        </authorList>
    </citation>
    <scope>NUCLEOTIDE SEQUENCE [LARGE SCALE GENOMIC DNA]</scope>
    <source>
        <strain evidence="11">IAEA</strain>
    </source>
</reference>
<evidence type="ECO:0000256" key="3">
    <source>
        <dbReference type="ARBA" id="ARBA00008785"/>
    </source>
</evidence>
<feature type="compositionally biased region" description="Basic and acidic residues" evidence="7">
    <location>
        <begin position="160"/>
        <end position="184"/>
    </location>
</feature>
<dbReference type="PRINTS" id="PR00072">
    <property type="entry name" value="MALOXRDTASE"/>
</dbReference>
<dbReference type="Proteomes" id="UP000092445">
    <property type="component" value="Unassembled WGS sequence"/>
</dbReference>
<dbReference type="GO" id="GO:0006108">
    <property type="term" value="P:malate metabolic process"/>
    <property type="evidence" value="ECO:0007669"/>
    <property type="project" value="TreeGrafter"/>
</dbReference>
<sequence>MYYRNLKRLLAVQRCLGITIYRSEMNALGQIISNRLLLPPSQRKRQQLYYRLLSHCPATLQLTSNDRVLAQTSRTEVKQGISPSTNNTNEMLSFLSVRSRLESRSCSYAHSDTAVHNTTLRLLPKKRSTSRKKVEHELLDAKTSVYRRNATAKQLCSSHSDGRTRQSESKIKQQRLKRNDDAIKKKQSYGRTSNANSKLLALASDHLKVFSKNLNIVPVQNQLCGLFKAPIVHYQQRANYTKDCDTDQLDDLGSAPRDRLGLWGTAGGDIPGKICGIERLRNKKYNKGLGFTFTERQLLGIHGLLPCVYEDDEKQIKRCVTLLDCFDKPLHKFMYLYNLCENNERLFYKVFASDIPKIMPLVYTPVVGLACQKFSLIYTHHKGLFISIKDKGHVYDVLKNYSENNIRAIVVTDGERILGLGDLGANGMGIPIGKLALYVGLGGFKPEHCLPITLDVGTNNEQHLKDPFYIGLRQRRAKCEDFEEFLEEFMQAVVRRYGQNCLIQFEDFGNSNAFGLLAKYRDRYCTFNDDIQGTGSVGVAGLLASKRIKGDKLSGKKFLFFGAGEACLGVANLLVKALTEEGLSETEAKKFIWLFDSKGLIVKNRPSGGLTEYKEVFAQDHDPIDKLLDAVKTLKPAVLIGGAAIPGAFTNEILSLMGEYNETPIIFALSNPTQKAECTAEQAYTATKGKCLFASGSPFEPVEYNGQTYHTGQCNNSYCFPGIALGVVCSGMLTVPDDIFYITAQKLADLCDVDEDLKMGRLYPPLNKITTTSIEIATHIMEYAFENCLATLRPEPENKREFIVNQMYNLDYPPAVPITYNITKKDGQI</sequence>
<evidence type="ECO:0000256" key="7">
    <source>
        <dbReference type="SAM" id="MobiDB-lite"/>
    </source>
</evidence>
<evidence type="ECO:0000259" key="8">
    <source>
        <dbReference type="SMART" id="SM00919"/>
    </source>
</evidence>
<evidence type="ECO:0000259" key="9">
    <source>
        <dbReference type="SMART" id="SM01274"/>
    </source>
</evidence>
<dbReference type="InterPro" id="IPR012301">
    <property type="entry name" value="Malic_N_dom"/>
</dbReference>
<dbReference type="FunFam" id="3.40.50.720:FF:000060">
    <property type="entry name" value="Malic enzyme"/>
    <property type="match status" value="1"/>
</dbReference>
<keyword evidence="4 6" id="KW-0479">Metal-binding</keyword>
<feature type="region of interest" description="Disordered" evidence="7">
    <location>
        <begin position="151"/>
        <end position="190"/>
    </location>
</feature>
<comment type="cofactor">
    <cofactor evidence="1">
        <name>Mn(2+)</name>
        <dbReference type="ChEBI" id="CHEBI:29035"/>
    </cofactor>
</comment>
<evidence type="ECO:0000256" key="2">
    <source>
        <dbReference type="ARBA" id="ARBA00001946"/>
    </source>
</evidence>
<dbReference type="PANTHER" id="PTHR23406:SF80">
    <property type="entry name" value="GH17657P-RELATED"/>
    <property type="match status" value="1"/>
</dbReference>
<dbReference type="NCBIfam" id="NF010052">
    <property type="entry name" value="PRK13529.1"/>
    <property type="match status" value="1"/>
</dbReference>
<dbReference type="SMART" id="SM00919">
    <property type="entry name" value="Malic_M"/>
    <property type="match status" value="1"/>
</dbReference>
<comment type="cofactor">
    <cofactor evidence="2">
        <name>Mg(2+)</name>
        <dbReference type="ChEBI" id="CHEBI:18420"/>
    </cofactor>
</comment>
<keyword evidence="5 6" id="KW-0560">Oxidoreductase</keyword>
<evidence type="ECO:0000256" key="1">
    <source>
        <dbReference type="ARBA" id="ARBA00001936"/>
    </source>
</evidence>
<feature type="domain" description="Malic enzyme N-terminal" evidence="9">
    <location>
        <begin position="340"/>
        <end position="521"/>
    </location>
</feature>
<dbReference type="STRING" id="7398.A0A1A9ZLR0"/>
<dbReference type="SUPFAM" id="SSF51735">
    <property type="entry name" value="NAD(P)-binding Rossmann-fold domains"/>
    <property type="match status" value="1"/>
</dbReference>
<dbReference type="Pfam" id="PF00390">
    <property type="entry name" value="malic"/>
    <property type="match status" value="1"/>
</dbReference>
<evidence type="ECO:0000313" key="10">
    <source>
        <dbReference type="EnsemblMetazoa" id="GPAI018599-PA"/>
    </source>
</evidence>
<dbReference type="InterPro" id="IPR015884">
    <property type="entry name" value="Malic_enzyme_CS"/>
</dbReference>
<organism evidence="10 11">
    <name type="scientific">Glossina pallidipes</name>
    <name type="common">Tsetse fly</name>
    <dbReference type="NCBI Taxonomy" id="7398"/>
    <lineage>
        <taxon>Eukaryota</taxon>
        <taxon>Metazoa</taxon>
        <taxon>Ecdysozoa</taxon>
        <taxon>Arthropoda</taxon>
        <taxon>Hexapoda</taxon>
        <taxon>Insecta</taxon>
        <taxon>Pterygota</taxon>
        <taxon>Neoptera</taxon>
        <taxon>Endopterygota</taxon>
        <taxon>Diptera</taxon>
        <taxon>Brachycera</taxon>
        <taxon>Muscomorpha</taxon>
        <taxon>Hippoboscoidea</taxon>
        <taxon>Glossinidae</taxon>
        <taxon>Glossina</taxon>
    </lineage>
</organism>
<dbReference type="PANTHER" id="PTHR23406">
    <property type="entry name" value="MALIC ENZYME-RELATED"/>
    <property type="match status" value="1"/>
</dbReference>
<dbReference type="VEuPathDB" id="VectorBase:GPAI018599"/>
<evidence type="ECO:0000313" key="11">
    <source>
        <dbReference type="Proteomes" id="UP000092445"/>
    </source>
</evidence>
<dbReference type="GO" id="GO:0046872">
    <property type="term" value="F:metal ion binding"/>
    <property type="evidence" value="ECO:0007669"/>
    <property type="project" value="UniProtKB-KW"/>
</dbReference>